<dbReference type="EMBL" id="JYDH01000012">
    <property type="protein sequence ID" value="KRY40421.1"/>
    <property type="molecule type" value="Genomic_DNA"/>
</dbReference>
<evidence type="ECO:0000313" key="2">
    <source>
        <dbReference type="Proteomes" id="UP000054776"/>
    </source>
</evidence>
<dbReference type="AlphaFoldDB" id="A0A0V1BT79"/>
<keyword evidence="2" id="KW-1185">Reference proteome</keyword>
<proteinExistence type="predicted"/>
<name>A0A0V1BT79_TRISP</name>
<protein>
    <submittedName>
        <fullName evidence="1">Uncharacterized protein</fullName>
    </submittedName>
</protein>
<organism evidence="1 2">
    <name type="scientific">Trichinella spiralis</name>
    <name type="common">Trichina worm</name>
    <dbReference type="NCBI Taxonomy" id="6334"/>
    <lineage>
        <taxon>Eukaryota</taxon>
        <taxon>Metazoa</taxon>
        <taxon>Ecdysozoa</taxon>
        <taxon>Nematoda</taxon>
        <taxon>Enoplea</taxon>
        <taxon>Dorylaimia</taxon>
        <taxon>Trichinellida</taxon>
        <taxon>Trichinellidae</taxon>
        <taxon>Trichinella</taxon>
    </lineage>
</organism>
<dbReference type="InParanoid" id="A0A0V1BT79"/>
<sequence>MLSLSLSTASLVWIDDPLSCELVRHPNRVISALVAKRLRAGVDRLVSLSGHLCWLPPALLLFPPSSRFPDDIIPIGRQTESIVLISNYEQGLSTTRHKKLYKPTTTTRSQESTHYRNAPLIFRDISSYGIFILLPLCCLDKYSC</sequence>
<comment type="caution">
    <text evidence="1">The sequence shown here is derived from an EMBL/GenBank/DDBJ whole genome shotgun (WGS) entry which is preliminary data.</text>
</comment>
<accession>A0A0V1BT79</accession>
<dbReference type="OrthoDB" id="5932488at2759"/>
<reference evidence="1 2" key="1">
    <citation type="submission" date="2015-01" db="EMBL/GenBank/DDBJ databases">
        <title>Evolution of Trichinella species and genotypes.</title>
        <authorList>
            <person name="Korhonen P.K."/>
            <person name="Edoardo P."/>
            <person name="Giuseppe L.R."/>
            <person name="Gasser R.B."/>
        </authorList>
    </citation>
    <scope>NUCLEOTIDE SEQUENCE [LARGE SCALE GENOMIC DNA]</scope>
    <source>
        <strain evidence="1">ISS3</strain>
    </source>
</reference>
<dbReference type="Proteomes" id="UP000054776">
    <property type="component" value="Unassembled WGS sequence"/>
</dbReference>
<gene>
    <name evidence="1" type="ORF">T01_9516</name>
</gene>
<evidence type="ECO:0000313" key="1">
    <source>
        <dbReference type="EMBL" id="KRY40421.1"/>
    </source>
</evidence>